<dbReference type="SUPFAM" id="SSF50985">
    <property type="entry name" value="RCC1/BLIP-II"/>
    <property type="match status" value="1"/>
</dbReference>
<gene>
    <name evidence="2" type="ORF">L9F63_012552</name>
</gene>
<dbReference type="Pfam" id="PF00415">
    <property type="entry name" value="RCC1"/>
    <property type="match status" value="1"/>
</dbReference>
<evidence type="ECO:0000313" key="3">
    <source>
        <dbReference type="Proteomes" id="UP001233999"/>
    </source>
</evidence>
<evidence type="ECO:0000313" key="2">
    <source>
        <dbReference type="EMBL" id="KAJ9596434.1"/>
    </source>
</evidence>
<protein>
    <submittedName>
        <fullName evidence="2">Uncharacterized protein</fullName>
    </submittedName>
</protein>
<dbReference type="GO" id="GO:0070131">
    <property type="term" value="P:positive regulation of mitochondrial translation"/>
    <property type="evidence" value="ECO:0007669"/>
    <property type="project" value="TreeGrafter"/>
</dbReference>
<dbReference type="EMBL" id="JASPKZ010001989">
    <property type="protein sequence ID" value="KAJ9596434.1"/>
    <property type="molecule type" value="Genomic_DNA"/>
</dbReference>
<dbReference type="Pfam" id="PF13540">
    <property type="entry name" value="RCC1_2"/>
    <property type="match status" value="2"/>
</dbReference>
<dbReference type="PRINTS" id="PR00633">
    <property type="entry name" value="RCCNDNSATION"/>
</dbReference>
<dbReference type="Gene3D" id="2.130.10.30">
    <property type="entry name" value="Regulator of chromosome condensation 1/beta-lactamase-inhibitor protein II"/>
    <property type="match status" value="1"/>
</dbReference>
<dbReference type="PANTHER" id="PTHR46337">
    <property type="entry name" value="RCC1-LIKE G EXCHANGING FACTOR-LIKE PROTEIN"/>
    <property type="match status" value="1"/>
</dbReference>
<dbReference type="Proteomes" id="UP001233999">
    <property type="component" value="Unassembled WGS sequence"/>
</dbReference>
<feature type="repeat" description="RCC1" evidence="1">
    <location>
        <begin position="141"/>
        <end position="202"/>
    </location>
</feature>
<dbReference type="InterPro" id="IPR053035">
    <property type="entry name" value="Mitochondrial_GEF_domain"/>
</dbReference>
<dbReference type="InterPro" id="IPR000408">
    <property type="entry name" value="Reg_chr_condens"/>
</dbReference>
<feature type="repeat" description="RCC1" evidence="1">
    <location>
        <begin position="78"/>
        <end position="137"/>
    </location>
</feature>
<dbReference type="InterPro" id="IPR009091">
    <property type="entry name" value="RCC1/BLIP-II"/>
</dbReference>
<accession>A0AAD8ACG7</accession>
<feature type="repeat" description="RCC1" evidence="1">
    <location>
        <begin position="203"/>
        <end position="259"/>
    </location>
</feature>
<dbReference type="GO" id="GO:0005743">
    <property type="term" value="C:mitochondrial inner membrane"/>
    <property type="evidence" value="ECO:0007669"/>
    <property type="project" value="TreeGrafter"/>
</dbReference>
<proteinExistence type="predicted"/>
<dbReference type="PROSITE" id="PS50012">
    <property type="entry name" value="RCC1_3"/>
    <property type="match status" value="3"/>
</dbReference>
<comment type="caution">
    <text evidence="2">The sequence shown here is derived from an EMBL/GenBank/DDBJ whole genome shotgun (WGS) entry which is preliminary data.</text>
</comment>
<keyword evidence="3" id="KW-1185">Reference proteome</keyword>
<organism evidence="2 3">
    <name type="scientific">Diploptera punctata</name>
    <name type="common">Pacific beetle cockroach</name>
    <dbReference type="NCBI Taxonomy" id="6984"/>
    <lineage>
        <taxon>Eukaryota</taxon>
        <taxon>Metazoa</taxon>
        <taxon>Ecdysozoa</taxon>
        <taxon>Arthropoda</taxon>
        <taxon>Hexapoda</taxon>
        <taxon>Insecta</taxon>
        <taxon>Pterygota</taxon>
        <taxon>Neoptera</taxon>
        <taxon>Polyneoptera</taxon>
        <taxon>Dictyoptera</taxon>
        <taxon>Blattodea</taxon>
        <taxon>Blaberoidea</taxon>
        <taxon>Blaberidae</taxon>
        <taxon>Diplopterinae</taxon>
        <taxon>Diploptera</taxon>
    </lineage>
</organism>
<sequence>MSPLVYIIQTMAVNVSKISRLSWCQHKQLLINQTKERVLQQNFFRQYVVRRKYPINREEEEKLPVFQYASKKEKTKSWRVYVWGGTEHGALGVRIPLKKNKQFKHYIHLPVRPHIKDQHKIVDVAAGYGFTVMAMNTNEKHKLFGCGNNKDSQIGYHAPRQGHPLTLLYAPVPIELPLADMTNTRVKRVAAGRAHTMVLTDKEGVFTLGNNAYGQCGRKIVEEEKYAESRVVHNIPNINGVTIKDIECGQDHSMFITEHGEVYSCGYGTDGQTGLGHFKNEWQLSKVTGDIVGESIVKVSSRSDCVLALN</sequence>
<dbReference type="GO" id="GO:0005085">
    <property type="term" value="F:guanyl-nucleotide exchange factor activity"/>
    <property type="evidence" value="ECO:0007669"/>
    <property type="project" value="TreeGrafter"/>
</dbReference>
<feature type="non-terminal residue" evidence="2">
    <location>
        <position position="1"/>
    </location>
</feature>
<reference evidence="2" key="2">
    <citation type="submission" date="2023-05" db="EMBL/GenBank/DDBJ databases">
        <authorList>
            <person name="Fouks B."/>
        </authorList>
    </citation>
    <scope>NUCLEOTIDE SEQUENCE</scope>
    <source>
        <strain evidence="2">Stay&amp;Tobe</strain>
        <tissue evidence="2">Testes</tissue>
    </source>
</reference>
<dbReference type="AlphaFoldDB" id="A0AAD8ACG7"/>
<reference evidence="2" key="1">
    <citation type="journal article" date="2023" name="IScience">
        <title>Live-bearing cockroach genome reveals convergent evolutionary mechanisms linked to viviparity in insects and beyond.</title>
        <authorList>
            <person name="Fouks B."/>
            <person name="Harrison M.C."/>
            <person name="Mikhailova A.A."/>
            <person name="Marchal E."/>
            <person name="English S."/>
            <person name="Carruthers M."/>
            <person name="Jennings E.C."/>
            <person name="Chiamaka E.L."/>
            <person name="Frigard R.A."/>
            <person name="Pippel M."/>
            <person name="Attardo G.M."/>
            <person name="Benoit J.B."/>
            <person name="Bornberg-Bauer E."/>
            <person name="Tobe S.S."/>
        </authorList>
    </citation>
    <scope>NUCLEOTIDE SEQUENCE</scope>
    <source>
        <strain evidence="2">Stay&amp;Tobe</strain>
    </source>
</reference>
<evidence type="ECO:0000256" key="1">
    <source>
        <dbReference type="PROSITE-ProRule" id="PRU00235"/>
    </source>
</evidence>
<dbReference type="PROSITE" id="PS50096">
    <property type="entry name" value="IQ"/>
    <property type="match status" value="1"/>
</dbReference>
<dbReference type="PANTHER" id="PTHR46337:SF1">
    <property type="entry name" value="RCC1-LIKE G EXCHANGING FACTOR-LIKE PROTEIN"/>
    <property type="match status" value="1"/>
</dbReference>
<dbReference type="GO" id="GO:0019843">
    <property type="term" value="F:rRNA binding"/>
    <property type="evidence" value="ECO:0007669"/>
    <property type="project" value="TreeGrafter"/>
</dbReference>
<name>A0AAD8ACG7_DIPPU</name>